<protein>
    <submittedName>
        <fullName evidence="1">Uncharacterized protein</fullName>
    </submittedName>
</protein>
<gene>
    <name evidence="1" type="ORF">LVIROSA_LOCUS18133</name>
</gene>
<accession>A0AAU9N034</accession>
<sequence>MSRIKSSSQYFVDTFINKLTSMKIEEIRSWCLRHARHSPMDLTSNNLKRCNKRTYMVRGFDAILVKLQIVYNYQKTNIFLVLGINIDFDP</sequence>
<reference evidence="1 2" key="1">
    <citation type="submission" date="2022-01" db="EMBL/GenBank/DDBJ databases">
        <authorList>
            <person name="Xiong W."/>
            <person name="Schranz E."/>
        </authorList>
    </citation>
    <scope>NUCLEOTIDE SEQUENCE [LARGE SCALE GENOMIC DNA]</scope>
</reference>
<evidence type="ECO:0000313" key="1">
    <source>
        <dbReference type="EMBL" id="CAH1431417.1"/>
    </source>
</evidence>
<dbReference type="EMBL" id="CAKMRJ010003334">
    <property type="protein sequence ID" value="CAH1431417.1"/>
    <property type="molecule type" value="Genomic_DNA"/>
</dbReference>
<organism evidence="1 2">
    <name type="scientific">Lactuca virosa</name>
    <dbReference type="NCBI Taxonomy" id="75947"/>
    <lineage>
        <taxon>Eukaryota</taxon>
        <taxon>Viridiplantae</taxon>
        <taxon>Streptophyta</taxon>
        <taxon>Embryophyta</taxon>
        <taxon>Tracheophyta</taxon>
        <taxon>Spermatophyta</taxon>
        <taxon>Magnoliopsida</taxon>
        <taxon>eudicotyledons</taxon>
        <taxon>Gunneridae</taxon>
        <taxon>Pentapetalae</taxon>
        <taxon>asterids</taxon>
        <taxon>campanulids</taxon>
        <taxon>Asterales</taxon>
        <taxon>Asteraceae</taxon>
        <taxon>Cichorioideae</taxon>
        <taxon>Cichorieae</taxon>
        <taxon>Lactucinae</taxon>
        <taxon>Lactuca</taxon>
    </lineage>
</organism>
<keyword evidence="2" id="KW-1185">Reference proteome</keyword>
<dbReference type="Proteomes" id="UP001157418">
    <property type="component" value="Unassembled WGS sequence"/>
</dbReference>
<evidence type="ECO:0000313" key="2">
    <source>
        <dbReference type="Proteomes" id="UP001157418"/>
    </source>
</evidence>
<comment type="caution">
    <text evidence="1">The sequence shown here is derived from an EMBL/GenBank/DDBJ whole genome shotgun (WGS) entry which is preliminary data.</text>
</comment>
<proteinExistence type="predicted"/>
<dbReference type="AlphaFoldDB" id="A0AAU9N034"/>
<name>A0AAU9N034_9ASTR</name>